<organism evidence="2 3">
    <name type="scientific">Myriangium duriaei CBS 260.36</name>
    <dbReference type="NCBI Taxonomy" id="1168546"/>
    <lineage>
        <taxon>Eukaryota</taxon>
        <taxon>Fungi</taxon>
        <taxon>Dikarya</taxon>
        <taxon>Ascomycota</taxon>
        <taxon>Pezizomycotina</taxon>
        <taxon>Dothideomycetes</taxon>
        <taxon>Dothideomycetidae</taxon>
        <taxon>Myriangiales</taxon>
        <taxon>Myriangiaceae</taxon>
        <taxon>Myriangium</taxon>
    </lineage>
</organism>
<reference evidence="2" key="1">
    <citation type="journal article" date="2020" name="Stud. Mycol.">
        <title>101 Dothideomycetes genomes: a test case for predicting lifestyles and emergence of pathogens.</title>
        <authorList>
            <person name="Haridas S."/>
            <person name="Albert R."/>
            <person name="Binder M."/>
            <person name="Bloem J."/>
            <person name="Labutti K."/>
            <person name="Salamov A."/>
            <person name="Andreopoulos B."/>
            <person name="Baker S."/>
            <person name="Barry K."/>
            <person name="Bills G."/>
            <person name="Bluhm B."/>
            <person name="Cannon C."/>
            <person name="Castanera R."/>
            <person name="Culley D."/>
            <person name="Daum C."/>
            <person name="Ezra D."/>
            <person name="Gonzalez J."/>
            <person name="Henrissat B."/>
            <person name="Kuo A."/>
            <person name="Liang C."/>
            <person name="Lipzen A."/>
            <person name="Lutzoni F."/>
            <person name="Magnuson J."/>
            <person name="Mondo S."/>
            <person name="Nolan M."/>
            <person name="Ohm R."/>
            <person name="Pangilinan J."/>
            <person name="Park H.-J."/>
            <person name="Ramirez L."/>
            <person name="Alfaro M."/>
            <person name="Sun H."/>
            <person name="Tritt A."/>
            <person name="Yoshinaga Y."/>
            <person name="Zwiers L.-H."/>
            <person name="Turgeon B."/>
            <person name="Goodwin S."/>
            <person name="Spatafora J."/>
            <person name="Crous P."/>
            <person name="Grigoriev I."/>
        </authorList>
    </citation>
    <scope>NUCLEOTIDE SEQUENCE</scope>
    <source>
        <strain evidence="2">CBS 260.36</strain>
    </source>
</reference>
<comment type="caution">
    <text evidence="2">The sequence shown here is derived from an EMBL/GenBank/DDBJ whole genome shotgun (WGS) entry which is preliminary data.</text>
</comment>
<dbReference type="Proteomes" id="UP000799439">
    <property type="component" value="Unassembled WGS sequence"/>
</dbReference>
<keyword evidence="3" id="KW-1185">Reference proteome</keyword>
<name>A0A9P4MBS5_9PEZI</name>
<evidence type="ECO:0000313" key="3">
    <source>
        <dbReference type="Proteomes" id="UP000799439"/>
    </source>
</evidence>
<proteinExistence type="predicted"/>
<feature type="compositionally biased region" description="Low complexity" evidence="1">
    <location>
        <begin position="181"/>
        <end position="211"/>
    </location>
</feature>
<protein>
    <submittedName>
        <fullName evidence="2">Uncharacterized protein</fullName>
    </submittedName>
</protein>
<feature type="region of interest" description="Disordered" evidence="1">
    <location>
        <begin position="1"/>
        <end position="263"/>
    </location>
</feature>
<feature type="compositionally biased region" description="Low complexity" evidence="1">
    <location>
        <begin position="59"/>
        <end position="72"/>
    </location>
</feature>
<evidence type="ECO:0000256" key="1">
    <source>
        <dbReference type="SAM" id="MobiDB-lite"/>
    </source>
</evidence>
<evidence type="ECO:0000313" key="2">
    <source>
        <dbReference type="EMBL" id="KAF2147900.1"/>
    </source>
</evidence>
<feature type="compositionally biased region" description="Basic and acidic residues" evidence="1">
    <location>
        <begin position="251"/>
        <end position="263"/>
    </location>
</feature>
<sequence>METIKNAAEVLLGYSTTTTDPAQESGKEPGTGETEPGAGGVEPYDPGNKEENTEEAVPTSTTTEKPTATSGSAALPGEAASLGKPTSTAELEASPAPAETGAAPSSAAHTSQVAPATAGATADGVTPATATSASTGGTFLAYPIQSKPTVVDGVNSPKTVDAVTTAEPSGPRPTTPPKIGSVSTDTEPTTTKTSTTQAAAAPTTTSALPEPTKTETERASSTSSSSHAAAGTAENLSATDSPSGKKKLSTRLKEKLHIKKSSD</sequence>
<feature type="compositionally biased region" description="Low complexity" evidence="1">
    <location>
        <begin position="128"/>
        <end position="138"/>
    </location>
</feature>
<gene>
    <name evidence="2" type="ORF">K461DRAFT_298502</name>
</gene>
<accession>A0A9P4MBS5</accession>
<feature type="compositionally biased region" description="Low complexity" evidence="1">
    <location>
        <begin position="219"/>
        <end position="234"/>
    </location>
</feature>
<dbReference type="AlphaFoldDB" id="A0A9P4MBS5"/>
<dbReference type="EMBL" id="ML996095">
    <property type="protein sequence ID" value="KAF2147900.1"/>
    <property type="molecule type" value="Genomic_DNA"/>
</dbReference>